<protein>
    <recommendedName>
        <fullName evidence="10">Matrin-type domain-containing protein</fullName>
    </recommendedName>
</protein>
<keyword evidence="7" id="KW-0862">Zinc</keyword>
<dbReference type="GO" id="GO:0071004">
    <property type="term" value="C:U2-type prespliceosome"/>
    <property type="evidence" value="ECO:0007669"/>
    <property type="project" value="TreeGrafter"/>
</dbReference>
<dbReference type="Pfam" id="PF16835">
    <property type="entry name" value="SF3A2"/>
    <property type="match status" value="1"/>
</dbReference>
<dbReference type="InterPro" id="IPR000690">
    <property type="entry name" value="Matrin/U1-C_Znf_C2H2"/>
</dbReference>
<dbReference type="OrthoDB" id="10250970at2759"/>
<name>A0A067N0U3_BOTB1</name>
<evidence type="ECO:0000256" key="6">
    <source>
        <dbReference type="ARBA" id="ARBA00022771"/>
    </source>
</evidence>
<feature type="domain" description="Matrin-type" evidence="10">
    <location>
        <begin position="54"/>
        <end position="84"/>
    </location>
</feature>
<dbReference type="Gene3D" id="2.60.40.2690">
    <property type="match status" value="1"/>
</dbReference>
<dbReference type="STRING" id="930990.A0A067N0U3"/>
<dbReference type="FunCoup" id="A0A067N0U3">
    <property type="interactions" value="152"/>
</dbReference>
<evidence type="ECO:0000313" key="12">
    <source>
        <dbReference type="Proteomes" id="UP000027195"/>
    </source>
</evidence>
<organism evidence="11 12">
    <name type="scientific">Botryobasidium botryosum (strain FD-172 SS1)</name>
    <dbReference type="NCBI Taxonomy" id="930990"/>
    <lineage>
        <taxon>Eukaryota</taxon>
        <taxon>Fungi</taxon>
        <taxon>Dikarya</taxon>
        <taxon>Basidiomycota</taxon>
        <taxon>Agaricomycotina</taxon>
        <taxon>Agaricomycetes</taxon>
        <taxon>Cantharellales</taxon>
        <taxon>Botryobasidiaceae</taxon>
        <taxon>Botryobasidium</taxon>
    </lineage>
</organism>
<dbReference type="InterPro" id="IPR031781">
    <property type="entry name" value="SF3A2_dom"/>
</dbReference>
<evidence type="ECO:0000256" key="7">
    <source>
        <dbReference type="ARBA" id="ARBA00022833"/>
    </source>
</evidence>
<dbReference type="AlphaFoldDB" id="A0A067N0U3"/>
<dbReference type="Pfam" id="PF12874">
    <property type="entry name" value="zf-met"/>
    <property type="match status" value="1"/>
</dbReference>
<dbReference type="SMART" id="SM00451">
    <property type="entry name" value="ZnF_U1"/>
    <property type="match status" value="1"/>
</dbReference>
<dbReference type="GO" id="GO:0071013">
    <property type="term" value="C:catalytic step 2 spliceosome"/>
    <property type="evidence" value="ECO:0007669"/>
    <property type="project" value="TreeGrafter"/>
</dbReference>
<dbReference type="PROSITE" id="PS50171">
    <property type="entry name" value="ZF_MATRIN"/>
    <property type="match status" value="1"/>
</dbReference>
<dbReference type="EMBL" id="KL198023">
    <property type="protein sequence ID" value="KDQ17767.1"/>
    <property type="molecule type" value="Genomic_DNA"/>
</dbReference>
<evidence type="ECO:0000256" key="5">
    <source>
        <dbReference type="ARBA" id="ARBA00022728"/>
    </source>
</evidence>
<dbReference type="PANTHER" id="PTHR23205">
    <property type="entry name" value="SPLICING FACTOR 3A SUBUNIT 2"/>
    <property type="match status" value="1"/>
</dbReference>
<dbReference type="SMART" id="SM01050">
    <property type="entry name" value="CactinC_cactus"/>
    <property type="match status" value="1"/>
</dbReference>
<keyword evidence="12" id="KW-1185">Reference proteome</keyword>
<dbReference type="GO" id="GO:0000245">
    <property type="term" value="P:spliceosomal complex assembly"/>
    <property type="evidence" value="ECO:0007669"/>
    <property type="project" value="TreeGrafter"/>
</dbReference>
<dbReference type="InterPro" id="IPR013087">
    <property type="entry name" value="Znf_C2H2_type"/>
</dbReference>
<keyword evidence="9" id="KW-0539">Nucleus</keyword>
<dbReference type="InterPro" id="IPR036236">
    <property type="entry name" value="Znf_C2H2_sf"/>
</dbReference>
<gene>
    <name evidence="11" type="ORF">BOTBODRAFT_582622</name>
</gene>
<accession>A0A067N0U3</accession>
<keyword evidence="4" id="KW-0479">Metal-binding</keyword>
<dbReference type="HOGENOM" id="CLU_050757_1_0_1"/>
<evidence type="ECO:0000256" key="3">
    <source>
        <dbReference type="ARBA" id="ARBA00022664"/>
    </source>
</evidence>
<evidence type="ECO:0000259" key="10">
    <source>
        <dbReference type="PROSITE" id="PS50171"/>
    </source>
</evidence>
<keyword evidence="3" id="KW-0507">mRNA processing</keyword>
<keyword evidence="8" id="KW-0508">mRNA splicing</keyword>
<dbReference type="PANTHER" id="PTHR23205:SF0">
    <property type="entry name" value="SPLICING FACTOR 3A SUBUNIT 2"/>
    <property type="match status" value="1"/>
</dbReference>
<evidence type="ECO:0000256" key="2">
    <source>
        <dbReference type="ARBA" id="ARBA00008995"/>
    </source>
</evidence>
<evidence type="ECO:0000313" key="11">
    <source>
        <dbReference type="EMBL" id="KDQ17767.1"/>
    </source>
</evidence>
<evidence type="ECO:0000256" key="8">
    <source>
        <dbReference type="ARBA" id="ARBA00023187"/>
    </source>
</evidence>
<dbReference type="InterPro" id="IPR003604">
    <property type="entry name" value="Matrin/U1-like-C_Znf_C2H2"/>
</dbReference>
<proteinExistence type="inferred from homology"/>
<dbReference type="InterPro" id="IPR052092">
    <property type="entry name" value="SF3A2"/>
</dbReference>
<dbReference type="GO" id="GO:0005686">
    <property type="term" value="C:U2 snRNP"/>
    <property type="evidence" value="ECO:0007669"/>
    <property type="project" value="TreeGrafter"/>
</dbReference>
<comment type="similarity">
    <text evidence="2">Belongs to the SF3A2 family.</text>
</comment>
<dbReference type="GO" id="GO:0008270">
    <property type="term" value="F:zinc ion binding"/>
    <property type="evidence" value="ECO:0007669"/>
    <property type="project" value="UniProtKB-KW"/>
</dbReference>
<dbReference type="Proteomes" id="UP000027195">
    <property type="component" value="Unassembled WGS sequence"/>
</dbReference>
<dbReference type="GO" id="GO:0003676">
    <property type="term" value="F:nucleic acid binding"/>
    <property type="evidence" value="ECO:0007669"/>
    <property type="project" value="InterPro"/>
</dbReference>
<evidence type="ECO:0000256" key="4">
    <source>
        <dbReference type="ARBA" id="ARBA00022723"/>
    </source>
</evidence>
<reference evidence="12" key="1">
    <citation type="journal article" date="2014" name="Proc. Natl. Acad. Sci. U.S.A.">
        <title>Extensive sampling of basidiomycete genomes demonstrates inadequacy of the white-rot/brown-rot paradigm for wood decay fungi.</title>
        <authorList>
            <person name="Riley R."/>
            <person name="Salamov A.A."/>
            <person name="Brown D.W."/>
            <person name="Nagy L.G."/>
            <person name="Floudas D."/>
            <person name="Held B.W."/>
            <person name="Levasseur A."/>
            <person name="Lombard V."/>
            <person name="Morin E."/>
            <person name="Otillar R."/>
            <person name="Lindquist E.A."/>
            <person name="Sun H."/>
            <person name="LaButti K.M."/>
            <person name="Schmutz J."/>
            <person name="Jabbour D."/>
            <person name="Luo H."/>
            <person name="Baker S.E."/>
            <person name="Pisabarro A.G."/>
            <person name="Walton J.D."/>
            <person name="Blanchette R.A."/>
            <person name="Henrissat B."/>
            <person name="Martin F."/>
            <person name="Cullen D."/>
            <person name="Hibbett D.S."/>
            <person name="Grigoriev I.V."/>
        </authorList>
    </citation>
    <scope>NUCLEOTIDE SEQUENCE [LARGE SCALE GENOMIC DNA]</scope>
    <source>
        <strain evidence="12">FD-172 SS1</strain>
    </source>
</reference>
<sequence>MDFQNRVGSKFGGGGVAGASETNVDRRERLRKLALETIDLAKDPYILRNHLGSLECRLCLTLHTNEGSYLAHTQGKKHQTNLARRAARDLKDSSLLVAPTPSNIQRKVFLKIGRPGYRVTKVRERIEYDGLGNRLSAGEGAAREGMMVQVHLPQIKPGVVPRRRFMSAWEQKREAPNRAYQYLIVAAEPYETIAFRIPAREIEDENEDLTNEWNWSHWDPDTKQYSFQFMFR</sequence>
<evidence type="ECO:0000256" key="9">
    <source>
        <dbReference type="ARBA" id="ARBA00023242"/>
    </source>
</evidence>
<comment type="subcellular location">
    <subcellularLocation>
        <location evidence="1">Nucleus</location>
    </subcellularLocation>
</comment>
<evidence type="ECO:0000256" key="1">
    <source>
        <dbReference type="ARBA" id="ARBA00004123"/>
    </source>
</evidence>
<dbReference type="SUPFAM" id="SSF57667">
    <property type="entry name" value="beta-beta-alpha zinc fingers"/>
    <property type="match status" value="1"/>
</dbReference>
<keyword evidence="6" id="KW-0863">Zinc-finger</keyword>
<dbReference type="InParanoid" id="A0A067N0U3"/>
<keyword evidence="5" id="KW-0747">Spliceosome</keyword>